<feature type="transmembrane region" description="Helical" evidence="1">
    <location>
        <begin position="12"/>
        <end position="35"/>
    </location>
</feature>
<organism evidence="2 3">
    <name type="scientific">Macrosiphum euphorbiae</name>
    <name type="common">potato aphid</name>
    <dbReference type="NCBI Taxonomy" id="13131"/>
    <lineage>
        <taxon>Eukaryota</taxon>
        <taxon>Metazoa</taxon>
        <taxon>Ecdysozoa</taxon>
        <taxon>Arthropoda</taxon>
        <taxon>Hexapoda</taxon>
        <taxon>Insecta</taxon>
        <taxon>Pterygota</taxon>
        <taxon>Neoptera</taxon>
        <taxon>Paraneoptera</taxon>
        <taxon>Hemiptera</taxon>
        <taxon>Sternorrhyncha</taxon>
        <taxon>Aphidomorpha</taxon>
        <taxon>Aphidoidea</taxon>
        <taxon>Aphididae</taxon>
        <taxon>Macrosiphini</taxon>
        <taxon>Macrosiphum</taxon>
    </lineage>
</organism>
<gene>
    <name evidence="2" type="ORF">MEUPH1_LOCUS10963</name>
</gene>
<keyword evidence="3" id="KW-1185">Reference proteome</keyword>
<dbReference type="EMBL" id="CARXXK010000002">
    <property type="protein sequence ID" value="CAI6355066.1"/>
    <property type="molecule type" value="Genomic_DNA"/>
</dbReference>
<dbReference type="Proteomes" id="UP001160148">
    <property type="component" value="Unassembled WGS sequence"/>
</dbReference>
<feature type="transmembrane region" description="Helical" evidence="1">
    <location>
        <begin position="47"/>
        <end position="71"/>
    </location>
</feature>
<evidence type="ECO:0000256" key="1">
    <source>
        <dbReference type="SAM" id="Phobius"/>
    </source>
</evidence>
<keyword evidence="1" id="KW-1133">Transmembrane helix</keyword>
<reference evidence="2 3" key="1">
    <citation type="submission" date="2023-01" db="EMBL/GenBank/DDBJ databases">
        <authorList>
            <person name="Whitehead M."/>
        </authorList>
    </citation>
    <scope>NUCLEOTIDE SEQUENCE [LARGE SCALE GENOMIC DNA]</scope>
</reference>
<comment type="caution">
    <text evidence="2">The sequence shown here is derived from an EMBL/GenBank/DDBJ whole genome shotgun (WGS) entry which is preliminary data.</text>
</comment>
<sequence length="143" mass="16190">MSWKGLKVIGIINVIFLILEMIVYTIYFLGFLLHIEAVTKYEPETDLLKMVIIWILAMLVDLLLLYFNFGLINQNTRNFVRDWLISHGIALVLSLLGNLVITRSAYELHIMTTLLLIEIILVVIFCYIIPSSSGSNTGNSAAV</sequence>
<protein>
    <submittedName>
        <fullName evidence="2">Uncharacterized protein</fullName>
    </submittedName>
</protein>
<keyword evidence="1" id="KW-0812">Transmembrane</keyword>
<evidence type="ECO:0000313" key="3">
    <source>
        <dbReference type="Proteomes" id="UP001160148"/>
    </source>
</evidence>
<feature type="transmembrane region" description="Helical" evidence="1">
    <location>
        <begin position="83"/>
        <end position="102"/>
    </location>
</feature>
<name>A0AAV0WGT8_9HEMI</name>
<keyword evidence="1" id="KW-0472">Membrane</keyword>
<feature type="transmembrane region" description="Helical" evidence="1">
    <location>
        <begin position="108"/>
        <end position="129"/>
    </location>
</feature>
<dbReference type="AlphaFoldDB" id="A0AAV0WGT8"/>
<evidence type="ECO:0000313" key="2">
    <source>
        <dbReference type="EMBL" id="CAI6355066.1"/>
    </source>
</evidence>
<accession>A0AAV0WGT8</accession>
<proteinExistence type="predicted"/>